<evidence type="ECO:0000256" key="3">
    <source>
        <dbReference type="ARBA" id="ARBA00023157"/>
    </source>
</evidence>
<evidence type="ECO:0000256" key="5">
    <source>
        <dbReference type="PROSITE-ProRule" id="PRU00302"/>
    </source>
</evidence>
<evidence type="ECO:0000256" key="2">
    <source>
        <dbReference type="ARBA" id="ARBA00022737"/>
    </source>
</evidence>
<dbReference type="AlphaFoldDB" id="A0A401PDT2"/>
<comment type="caution">
    <text evidence="5">Lacks conserved residue(s) required for the propagation of feature annotation.</text>
</comment>
<feature type="domain" description="Sushi" evidence="6">
    <location>
        <begin position="64"/>
        <end position="120"/>
    </location>
</feature>
<evidence type="ECO:0000259" key="6">
    <source>
        <dbReference type="PROSITE" id="PS50923"/>
    </source>
</evidence>
<dbReference type="Proteomes" id="UP000288216">
    <property type="component" value="Unassembled WGS sequence"/>
</dbReference>
<dbReference type="EMBL" id="BFAA01000344">
    <property type="protein sequence ID" value="GCB71284.1"/>
    <property type="molecule type" value="Genomic_DNA"/>
</dbReference>
<sequence>MAAMAIDCRDPDPIENGYFATLERTDFIWKLKYQCLPGYRLVGRSLRNCYRSGWDNRAPRCEPKSCGNPGELLNGYYEAGSVTFGNTATFYCNRGYIMVGRSERTCDVHGWAGKIPQCDSVKCNGFQPINNMIIPTPFNRDDWENGMVAQFSCTGDYSVIGAEELVCTESGEWSNPPPVCKDVQCARPQMPAHGEIVAGFGFRYKYRETITYRCKKAGCLCPMEIANGKITNQQDVYALYETITFLCDTGYKPFVETSSQCKENNSFMPPPSCEQVTCSATWNILNGELTSHKGVYRYGEKATFRCNEGYRMQGRNERQCDEGYKLLSEKESVCNEYGRFVPPIPSCQTVDPILDLKRILSLGQQNIKELQHSIIEQQNLLEYSKESLQLFQTIVQKLEQILNNTKI</sequence>
<dbReference type="SUPFAM" id="SSF57535">
    <property type="entry name" value="Complement control module/SCR domain"/>
    <property type="match status" value="5"/>
</dbReference>
<feature type="domain" description="Sushi" evidence="6">
    <location>
        <begin position="276"/>
        <end position="349"/>
    </location>
</feature>
<dbReference type="InterPro" id="IPR035976">
    <property type="entry name" value="Sushi/SCR/CCP_sf"/>
</dbReference>
<accession>A0A401PDT2</accession>
<feature type="disulfide bond" evidence="5">
    <location>
        <begin position="153"/>
        <end position="180"/>
    </location>
</feature>
<evidence type="ECO:0000313" key="8">
    <source>
        <dbReference type="Proteomes" id="UP000288216"/>
    </source>
</evidence>
<evidence type="ECO:0000256" key="1">
    <source>
        <dbReference type="ARBA" id="ARBA00022659"/>
    </source>
</evidence>
<comment type="caution">
    <text evidence="7">The sequence shown here is derived from an EMBL/GenBank/DDBJ whole genome shotgun (WGS) entry which is preliminary data.</text>
</comment>
<dbReference type="PANTHER" id="PTHR19325:SF555">
    <property type="entry name" value="HIG-ANCHORING SCAFFOLD PROTEIN, ISOFORM G"/>
    <property type="match status" value="1"/>
</dbReference>
<dbReference type="PANTHER" id="PTHR19325">
    <property type="entry name" value="COMPLEMENT COMPONENT-RELATED SUSHI DOMAIN-CONTAINING"/>
    <property type="match status" value="1"/>
</dbReference>
<dbReference type="OrthoDB" id="6480633at2759"/>
<dbReference type="InterPro" id="IPR000436">
    <property type="entry name" value="Sushi_SCR_CCP_dom"/>
</dbReference>
<dbReference type="CDD" id="cd00033">
    <property type="entry name" value="CCP"/>
    <property type="match status" value="5"/>
</dbReference>
<protein>
    <recommendedName>
        <fullName evidence="6">Sushi domain-containing protein</fullName>
    </recommendedName>
</protein>
<keyword evidence="2" id="KW-0677">Repeat</keyword>
<keyword evidence="8" id="KW-1185">Reference proteome</keyword>
<organism evidence="7 8">
    <name type="scientific">Scyliorhinus torazame</name>
    <name type="common">Cloudy catshark</name>
    <name type="synonym">Catulus torazame</name>
    <dbReference type="NCBI Taxonomy" id="75743"/>
    <lineage>
        <taxon>Eukaryota</taxon>
        <taxon>Metazoa</taxon>
        <taxon>Chordata</taxon>
        <taxon>Craniata</taxon>
        <taxon>Vertebrata</taxon>
        <taxon>Chondrichthyes</taxon>
        <taxon>Elasmobranchii</taxon>
        <taxon>Galeomorphii</taxon>
        <taxon>Galeoidea</taxon>
        <taxon>Carcharhiniformes</taxon>
        <taxon>Scyliorhinidae</taxon>
        <taxon>Scyliorhinus</taxon>
    </lineage>
</organism>
<reference evidence="7 8" key="1">
    <citation type="journal article" date="2018" name="Nat. Ecol. Evol.">
        <title>Shark genomes provide insights into elasmobranch evolution and the origin of vertebrates.</title>
        <authorList>
            <person name="Hara Y"/>
            <person name="Yamaguchi K"/>
            <person name="Onimaru K"/>
            <person name="Kadota M"/>
            <person name="Koyanagi M"/>
            <person name="Keeley SD"/>
            <person name="Tatsumi K"/>
            <person name="Tanaka K"/>
            <person name="Motone F"/>
            <person name="Kageyama Y"/>
            <person name="Nozu R"/>
            <person name="Adachi N"/>
            <person name="Nishimura O"/>
            <person name="Nakagawa R"/>
            <person name="Tanegashima C"/>
            <person name="Kiyatake I"/>
            <person name="Matsumoto R"/>
            <person name="Murakumo K"/>
            <person name="Nishida K"/>
            <person name="Terakita A"/>
            <person name="Kuratani S"/>
            <person name="Sato K"/>
            <person name="Hyodo S Kuraku.S."/>
        </authorList>
    </citation>
    <scope>NUCLEOTIDE SEQUENCE [LARGE SCALE GENOMIC DNA]</scope>
</reference>
<keyword evidence="4" id="KW-0325">Glycoprotein</keyword>
<dbReference type="Gene3D" id="2.10.70.10">
    <property type="entry name" value="Complement Module, domain 1"/>
    <property type="match status" value="5"/>
</dbReference>
<dbReference type="InterPro" id="IPR050350">
    <property type="entry name" value="Compl-Cell_Adhes-Reg"/>
</dbReference>
<dbReference type="Pfam" id="PF00084">
    <property type="entry name" value="Sushi"/>
    <property type="match status" value="5"/>
</dbReference>
<evidence type="ECO:0000256" key="4">
    <source>
        <dbReference type="ARBA" id="ARBA00023180"/>
    </source>
</evidence>
<proteinExistence type="predicted"/>
<keyword evidence="1 5" id="KW-0768">Sushi</keyword>
<dbReference type="SMART" id="SM00032">
    <property type="entry name" value="CCP"/>
    <property type="match status" value="5"/>
</dbReference>
<feature type="domain" description="Sushi" evidence="6">
    <location>
        <begin position="217"/>
        <end position="275"/>
    </location>
</feature>
<feature type="domain" description="Sushi" evidence="6">
    <location>
        <begin position="6"/>
        <end position="63"/>
    </location>
</feature>
<evidence type="ECO:0000313" key="7">
    <source>
        <dbReference type="EMBL" id="GCB71284.1"/>
    </source>
</evidence>
<name>A0A401PDT2_SCYTO</name>
<gene>
    <name evidence="7" type="ORF">scyTo_0001512</name>
</gene>
<feature type="domain" description="Sushi" evidence="6">
    <location>
        <begin position="121"/>
        <end position="182"/>
    </location>
</feature>
<keyword evidence="3 5" id="KW-1015">Disulfide bond</keyword>
<dbReference type="PROSITE" id="PS50923">
    <property type="entry name" value="SUSHI"/>
    <property type="match status" value="5"/>
</dbReference>
<dbReference type="OMA" id="YRETITY"/>
<dbReference type="STRING" id="75743.A0A401PDT2"/>